<dbReference type="EMBL" id="CM051397">
    <property type="protein sequence ID" value="KAJ4719670.1"/>
    <property type="molecule type" value="Genomic_DNA"/>
</dbReference>
<organism evidence="1 2">
    <name type="scientific">Melia azedarach</name>
    <name type="common">Chinaberry tree</name>
    <dbReference type="NCBI Taxonomy" id="155640"/>
    <lineage>
        <taxon>Eukaryota</taxon>
        <taxon>Viridiplantae</taxon>
        <taxon>Streptophyta</taxon>
        <taxon>Embryophyta</taxon>
        <taxon>Tracheophyta</taxon>
        <taxon>Spermatophyta</taxon>
        <taxon>Magnoliopsida</taxon>
        <taxon>eudicotyledons</taxon>
        <taxon>Gunneridae</taxon>
        <taxon>Pentapetalae</taxon>
        <taxon>rosids</taxon>
        <taxon>malvids</taxon>
        <taxon>Sapindales</taxon>
        <taxon>Meliaceae</taxon>
        <taxon>Melia</taxon>
    </lineage>
</organism>
<accession>A0ACC1YAT3</accession>
<comment type="caution">
    <text evidence="1">The sequence shown here is derived from an EMBL/GenBank/DDBJ whole genome shotgun (WGS) entry which is preliminary data.</text>
</comment>
<keyword evidence="2" id="KW-1185">Reference proteome</keyword>
<proteinExistence type="predicted"/>
<reference evidence="1 2" key="1">
    <citation type="journal article" date="2023" name="Science">
        <title>Complex scaffold remodeling in plant triterpene biosynthesis.</title>
        <authorList>
            <person name="De La Pena R."/>
            <person name="Hodgson H."/>
            <person name="Liu J.C."/>
            <person name="Stephenson M.J."/>
            <person name="Martin A.C."/>
            <person name="Owen C."/>
            <person name="Harkess A."/>
            <person name="Leebens-Mack J."/>
            <person name="Jimenez L.E."/>
            <person name="Osbourn A."/>
            <person name="Sattely E.S."/>
        </authorList>
    </citation>
    <scope>NUCLEOTIDE SEQUENCE [LARGE SCALE GENOMIC DNA]</scope>
    <source>
        <strain evidence="2">cv. JPN11</strain>
        <tissue evidence="1">Leaf</tissue>
    </source>
</reference>
<evidence type="ECO:0000313" key="2">
    <source>
        <dbReference type="Proteomes" id="UP001164539"/>
    </source>
</evidence>
<evidence type="ECO:0000313" key="1">
    <source>
        <dbReference type="EMBL" id="KAJ4719670.1"/>
    </source>
</evidence>
<gene>
    <name evidence="1" type="ORF">OWV82_007611</name>
</gene>
<dbReference type="Proteomes" id="UP001164539">
    <property type="component" value="Chromosome 4"/>
</dbReference>
<protein>
    <submittedName>
        <fullName evidence="1">Reticuline oxidase</fullName>
    </submittedName>
</protein>
<name>A0ACC1YAT3_MELAZ</name>
<sequence length="538" mass="60717">MEFLMPTTLSLLSILILYFSWSWRVTFQENFHQCLLDNSLPSHPISEAIYTPQNSSYASVLQSYVRNRRFNTSSTPKPVLILAALHESQIQAAIICAKKHSLQMKIRSGGHDYEGLSYVSNVPFFLLDMFNLRSIDVDIESETAWIQTGATLGEVLYAISQKSGTHGFPVGVCPTVGVGGHLSAGGYGNMMRKHGLSVDNIIDAKLVDANGSILDRKSMGEDLFWALRGGGGASFGVVLAYRINLVRVPEVVTVFRVEKTLEQNATDAVDQWQHVAHKLDEDLFIRLVLDVVKSTQTGEKTVRASFVALFLGDSARLLSITDETFPELGLSQSDCIEMSWIDSVVYWSSYYPLGTPPNVLLDRTPPSVTSLKRKSDYVKEPIPREGLEGLWQKMIELETPYMNFNPYGGKMHEIPATETPFPHRAGNLWKIQYVTNWNEEGKEAENYYIDLTRQLYNYMTPYVSKNPRQAFLNYRDLDLGINSHNGLEASYLEGSAYGIKYFLENFDRLVKIKREVDPENFFRNEQSVPILPTLDAVE</sequence>